<dbReference type="AlphaFoldDB" id="A0ABC8RE00"/>
<dbReference type="Pfam" id="PF00685">
    <property type="entry name" value="Sulfotransfer_1"/>
    <property type="match status" value="1"/>
</dbReference>
<organism evidence="5 6">
    <name type="scientific">Ilex paraguariensis</name>
    <name type="common">yerba mate</name>
    <dbReference type="NCBI Taxonomy" id="185542"/>
    <lineage>
        <taxon>Eukaryota</taxon>
        <taxon>Viridiplantae</taxon>
        <taxon>Streptophyta</taxon>
        <taxon>Embryophyta</taxon>
        <taxon>Tracheophyta</taxon>
        <taxon>Spermatophyta</taxon>
        <taxon>Magnoliopsida</taxon>
        <taxon>eudicotyledons</taxon>
        <taxon>Gunneridae</taxon>
        <taxon>Pentapetalae</taxon>
        <taxon>asterids</taxon>
        <taxon>campanulids</taxon>
        <taxon>Aquifoliales</taxon>
        <taxon>Aquifoliaceae</taxon>
        <taxon>Ilex</taxon>
    </lineage>
</organism>
<evidence type="ECO:0000256" key="2">
    <source>
        <dbReference type="ARBA" id="ARBA00022679"/>
    </source>
</evidence>
<protein>
    <recommendedName>
        <fullName evidence="3">Sulfotransferase</fullName>
        <ecNumber evidence="3">2.8.2.-</ecNumber>
    </recommendedName>
</protein>
<comment type="caution">
    <text evidence="5">The sequence shown here is derived from an EMBL/GenBank/DDBJ whole genome shotgun (WGS) entry which is preliminary data.</text>
</comment>
<keyword evidence="6" id="KW-1185">Reference proteome</keyword>
<evidence type="ECO:0000313" key="5">
    <source>
        <dbReference type="EMBL" id="CAK9142466.1"/>
    </source>
</evidence>
<keyword evidence="2 3" id="KW-0808">Transferase</keyword>
<dbReference type="PANTHER" id="PTHR11783">
    <property type="entry name" value="SULFOTRANSFERASE SULT"/>
    <property type="match status" value="1"/>
</dbReference>
<evidence type="ECO:0000259" key="4">
    <source>
        <dbReference type="Pfam" id="PF00685"/>
    </source>
</evidence>
<dbReference type="SUPFAM" id="SSF52540">
    <property type="entry name" value="P-loop containing nucleoside triphosphate hydrolases"/>
    <property type="match status" value="1"/>
</dbReference>
<evidence type="ECO:0000256" key="3">
    <source>
        <dbReference type="RuleBase" id="RU361155"/>
    </source>
</evidence>
<name>A0ABC8RE00_9AQUA</name>
<gene>
    <name evidence="5" type="ORF">ILEXP_LOCUS10149</name>
</gene>
<dbReference type="EMBL" id="CAUOFW020001225">
    <property type="protein sequence ID" value="CAK9142466.1"/>
    <property type="molecule type" value="Genomic_DNA"/>
</dbReference>
<dbReference type="InterPro" id="IPR027417">
    <property type="entry name" value="P-loop_NTPase"/>
</dbReference>
<reference evidence="5 6" key="1">
    <citation type="submission" date="2024-02" db="EMBL/GenBank/DDBJ databases">
        <authorList>
            <person name="Vignale AGUSTIN F."/>
            <person name="Sosa J E."/>
            <person name="Modenutti C."/>
        </authorList>
    </citation>
    <scope>NUCLEOTIDE SEQUENCE [LARGE SCALE GENOMIC DNA]</scope>
</reference>
<dbReference type="Proteomes" id="UP001642360">
    <property type="component" value="Unassembled WGS sequence"/>
</dbReference>
<dbReference type="Gene3D" id="3.40.50.300">
    <property type="entry name" value="P-loop containing nucleotide triphosphate hydrolases"/>
    <property type="match status" value="1"/>
</dbReference>
<comment type="similarity">
    <text evidence="1 3">Belongs to the sulfotransferase 1 family.</text>
</comment>
<feature type="domain" description="Sulfotransferase" evidence="4">
    <location>
        <begin position="63"/>
        <end position="140"/>
    </location>
</feature>
<dbReference type="InterPro" id="IPR000863">
    <property type="entry name" value="Sulfotransferase_dom"/>
</dbReference>
<dbReference type="GO" id="GO:0016740">
    <property type="term" value="F:transferase activity"/>
    <property type="evidence" value="ECO:0007669"/>
    <property type="project" value="UniProtKB-KW"/>
</dbReference>
<evidence type="ECO:0000256" key="1">
    <source>
        <dbReference type="ARBA" id="ARBA00005771"/>
    </source>
</evidence>
<accession>A0ABC8RE00</accession>
<sequence length="145" mass="16319">MGMMLYIDHAHEREGKTPNLGTSSMATSQPLVPLLKQLEADELGPECRDFLSLLPKVWCDPQDTDILLVTNPKSGTTWLKAIVFSLLNRTRFPDTQHHPLLTSAPHTLVPFLEVEVYNKEVLPDLTPFTPPRLFSTHLPVVSPMH</sequence>
<evidence type="ECO:0000313" key="6">
    <source>
        <dbReference type="Proteomes" id="UP001642360"/>
    </source>
</evidence>
<proteinExistence type="inferred from homology"/>
<dbReference type="EC" id="2.8.2.-" evidence="3"/>